<keyword evidence="2" id="KW-0732">Signal</keyword>
<dbReference type="EMBL" id="NAJN01000519">
    <property type="protein sequence ID" value="TKA72125.1"/>
    <property type="molecule type" value="Genomic_DNA"/>
</dbReference>
<evidence type="ECO:0000256" key="2">
    <source>
        <dbReference type="SAM" id="SignalP"/>
    </source>
</evidence>
<dbReference type="AlphaFoldDB" id="A0A4U0XC64"/>
<feature type="region of interest" description="Disordered" evidence="1">
    <location>
        <begin position="77"/>
        <end position="104"/>
    </location>
</feature>
<comment type="caution">
    <text evidence="3">The sequence shown here is derived from an EMBL/GenBank/DDBJ whole genome shotgun (WGS) entry which is preliminary data.</text>
</comment>
<sequence>MHFPTISLLLLLTTSTVTTAKLTFNFDGLWALGLFTHAPPPKTTLVQQTHRPLLRTTLPPTATPRIVDSVSIASGPAPTSTLWDHGAPPTVRHPLERRTASQGR</sequence>
<evidence type="ECO:0000313" key="3">
    <source>
        <dbReference type="EMBL" id="TKA72125.1"/>
    </source>
</evidence>
<gene>
    <name evidence="3" type="ORF">B0A49_04427</name>
</gene>
<protein>
    <recommendedName>
        <fullName evidence="5">Secreted protein</fullName>
    </recommendedName>
</protein>
<proteinExistence type="predicted"/>
<reference evidence="3 4" key="1">
    <citation type="submission" date="2017-03" db="EMBL/GenBank/DDBJ databases">
        <title>Genomes of endolithic fungi from Antarctica.</title>
        <authorList>
            <person name="Coleine C."/>
            <person name="Masonjones S."/>
            <person name="Stajich J.E."/>
        </authorList>
    </citation>
    <scope>NUCLEOTIDE SEQUENCE [LARGE SCALE GENOMIC DNA]</scope>
    <source>
        <strain evidence="3 4">CCFEE 5187</strain>
    </source>
</reference>
<evidence type="ECO:0008006" key="5">
    <source>
        <dbReference type="Google" id="ProtNLM"/>
    </source>
</evidence>
<evidence type="ECO:0000313" key="4">
    <source>
        <dbReference type="Proteomes" id="UP000308768"/>
    </source>
</evidence>
<feature type="signal peptide" evidence="2">
    <location>
        <begin position="1"/>
        <end position="20"/>
    </location>
</feature>
<feature type="chain" id="PRO_5020990215" description="Secreted protein" evidence="2">
    <location>
        <begin position="21"/>
        <end position="104"/>
    </location>
</feature>
<name>A0A4U0XC64_9PEZI</name>
<dbReference type="Proteomes" id="UP000308768">
    <property type="component" value="Unassembled WGS sequence"/>
</dbReference>
<accession>A0A4U0XC64</accession>
<evidence type="ECO:0000256" key="1">
    <source>
        <dbReference type="SAM" id="MobiDB-lite"/>
    </source>
</evidence>
<organism evidence="3 4">
    <name type="scientific">Cryomyces minteri</name>
    <dbReference type="NCBI Taxonomy" id="331657"/>
    <lineage>
        <taxon>Eukaryota</taxon>
        <taxon>Fungi</taxon>
        <taxon>Dikarya</taxon>
        <taxon>Ascomycota</taxon>
        <taxon>Pezizomycotina</taxon>
        <taxon>Dothideomycetes</taxon>
        <taxon>Dothideomycetes incertae sedis</taxon>
        <taxon>Cryomyces</taxon>
    </lineage>
</organism>
<keyword evidence="4" id="KW-1185">Reference proteome</keyword>
<feature type="compositionally biased region" description="Basic and acidic residues" evidence="1">
    <location>
        <begin position="93"/>
        <end position="104"/>
    </location>
</feature>